<proteinExistence type="predicted"/>
<evidence type="ECO:0000313" key="1">
    <source>
        <dbReference type="EMBL" id="KPN62896.1"/>
    </source>
</evidence>
<comment type="caution">
    <text evidence="1">The sequence shown here is derived from an EMBL/GenBank/DDBJ whole genome shotgun (WGS) entry which is preliminary data.</text>
</comment>
<protein>
    <recommendedName>
        <fullName evidence="3">Lipoprotein</fullName>
    </recommendedName>
</protein>
<name>A0A0P7IW71_9RHOB</name>
<dbReference type="Proteomes" id="UP000050471">
    <property type="component" value="Unassembled WGS sequence"/>
</dbReference>
<dbReference type="AlphaFoldDB" id="A0A0P7IW71"/>
<accession>A0A0P7IW71</accession>
<gene>
    <name evidence="1" type="ORF">AKJ29_01760</name>
</gene>
<organism evidence="1 2">
    <name type="scientific">Aliiroseovarius crassostreae</name>
    <dbReference type="NCBI Taxonomy" id="154981"/>
    <lineage>
        <taxon>Bacteria</taxon>
        <taxon>Pseudomonadati</taxon>
        <taxon>Pseudomonadota</taxon>
        <taxon>Alphaproteobacteria</taxon>
        <taxon>Rhodobacterales</taxon>
        <taxon>Paracoccaceae</taxon>
        <taxon>Aliiroseovarius</taxon>
    </lineage>
</organism>
<reference evidence="1 2" key="1">
    <citation type="submission" date="2015-09" db="EMBL/GenBank/DDBJ databases">
        <title>Draft genome sequence of Aliiroseovarius crassostreae CV919-312TSm, the causative agent of Roseovarius Oyster Disease (formerly Juvenile Oyster Disease).</title>
        <authorList>
            <person name="Kessner L."/>
            <person name="Spinard E."/>
            <person name="Nelson D."/>
        </authorList>
    </citation>
    <scope>NUCLEOTIDE SEQUENCE [LARGE SCALE GENOMIC DNA]</scope>
    <source>
        <strain evidence="1 2">CV919-312</strain>
    </source>
</reference>
<sequence>MMVMAAALLAGCNDEEPTAADIEEGYRNLVKVNMERALADYGTRDNMPPILVGMIETTAKVELTGCEKEDDDTGFVCLYNMTPINGANVMLDEIPDVKARVYQGDLGWMVNEIKE</sequence>
<dbReference type="STRING" id="154981.AKJ29_01760"/>
<evidence type="ECO:0008006" key="3">
    <source>
        <dbReference type="Google" id="ProtNLM"/>
    </source>
</evidence>
<dbReference type="EMBL" id="LKBA01000008">
    <property type="protein sequence ID" value="KPN62896.1"/>
    <property type="molecule type" value="Genomic_DNA"/>
</dbReference>
<keyword evidence="2" id="KW-1185">Reference proteome</keyword>
<evidence type="ECO:0000313" key="2">
    <source>
        <dbReference type="Proteomes" id="UP000050471"/>
    </source>
</evidence>